<dbReference type="GO" id="GO:0005886">
    <property type="term" value="C:plasma membrane"/>
    <property type="evidence" value="ECO:0007669"/>
    <property type="project" value="UniProtKB-SubCell"/>
</dbReference>
<dbReference type="InterPro" id="IPR000515">
    <property type="entry name" value="MetI-like"/>
</dbReference>
<dbReference type="CDD" id="cd06261">
    <property type="entry name" value="TM_PBP2"/>
    <property type="match status" value="1"/>
</dbReference>
<dbReference type="RefSeq" id="WP_073251908.1">
    <property type="nucleotide sequence ID" value="NZ_FRCS01000001.1"/>
</dbReference>
<feature type="domain" description="ABC transmembrane type-1" evidence="8">
    <location>
        <begin position="95"/>
        <end position="301"/>
    </location>
</feature>
<evidence type="ECO:0000256" key="3">
    <source>
        <dbReference type="ARBA" id="ARBA00022475"/>
    </source>
</evidence>
<feature type="transmembrane region" description="Helical" evidence="7">
    <location>
        <begin position="282"/>
        <end position="304"/>
    </location>
</feature>
<dbReference type="EMBL" id="FRCS01000001">
    <property type="protein sequence ID" value="SHM62034.1"/>
    <property type="molecule type" value="Genomic_DNA"/>
</dbReference>
<comment type="subcellular location">
    <subcellularLocation>
        <location evidence="1 7">Cell membrane</location>
        <topology evidence="1 7">Multi-pass membrane protein</topology>
    </subcellularLocation>
</comment>
<reference evidence="9 10" key="1">
    <citation type="submission" date="2016-11" db="EMBL/GenBank/DDBJ databases">
        <authorList>
            <person name="Jaros S."/>
            <person name="Januszkiewicz K."/>
            <person name="Wedrychowicz H."/>
        </authorList>
    </citation>
    <scope>NUCLEOTIDE SEQUENCE [LARGE SCALE GENOMIC DNA]</scope>
    <source>
        <strain evidence="9 10">DSM 46144</strain>
    </source>
</reference>
<evidence type="ECO:0000256" key="2">
    <source>
        <dbReference type="ARBA" id="ARBA00022448"/>
    </source>
</evidence>
<feature type="transmembrane region" description="Helical" evidence="7">
    <location>
        <begin position="101"/>
        <end position="123"/>
    </location>
</feature>
<keyword evidence="5 7" id="KW-1133">Transmembrane helix</keyword>
<evidence type="ECO:0000256" key="1">
    <source>
        <dbReference type="ARBA" id="ARBA00004651"/>
    </source>
</evidence>
<dbReference type="PANTHER" id="PTHR43163">
    <property type="entry name" value="DIPEPTIDE TRANSPORT SYSTEM PERMEASE PROTEIN DPPB-RELATED"/>
    <property type="match status" value="1"/>
</dbReference>
<proteinExistence type="inferred from homology"/>
<comment type="similarity">
    <text evidence="7">Belongs to the binding-protein-dependent transport system permease family.</text>
</comment>
<dbReference type="OrthoDB" id="147688at2"/>
<evidence type="ECO:0000313" key="9">
    <source>
        <dbReference type="EMBL" id="SHM62034.1"/>
    </source>
</evidence>
<dbReference type="AlphaFoldDB" id="A0A1M7K9Y1"/>
<dbReference type="STRING" id="134849.SAMN05443668_1011052"/>
<gene>
    <name evidence="9" type="ORF">SAMN05443668_1011052</name>
</gene>
<dbReference type="SUPFAM" id="SSF161098">
    <property type="entry name" value="MetI-like"/>
    <property type="match status" value="1"/>
</dbReference>
<keyword evidence="6 7" id="KW-0472">Membrane</keyword>
<dbReference type="GO" id="GO:0071916">
    <property type="term" value="F:dipeptide transmembrane transporter activity"/>
    <property type="evidence" value="ECO:0007669"/>
    <property type="project" value="TreeGrafter"/>
</dbReference>
<keyword evidence="3" id="KW-1003">Cell membrane</keyword>
<dbReference type="Gene3D" id="1.10.3720.10">
    <property type="entry name" value="MetI-like"/>
    <property type="match status" value="1"/>
</dbReference>
<keyword evidence="2 7" id="KW-0813">Transport</keyword>
<evidence type="ECO:0000313" key="10">
    <source>
        <dbReference type="Proteomes" id="UP000184440"/>
    </source>
</evidence>
<evidence type="ECO:0000256" key="4">
    <source>
        <dbReference type="ARBA" id="ARBA00022692"/>
    </source>
</evidence>
<dbReference type="InterPro" id="IPR045621">
    <property type="entry name" value="BPD_transp_1_N"/>
</dbReference>
<dbReference type="Proteomes" id="UP000184440">
    <property type="component" value="Unassembled WGS sequence"/>
</dbReference>
<evidence type="ECO:0000259" key="8">
    <source>
        <dbReference type="PROSITE" id="PS50928"/>
    </source>
</evidence>
<dbReference type="InterPro" id="IPR035906">
    <property type="entry name" value="MetI-like_sf"/>
</dbReference>
<feature type="transmembrane region" description="Helical" evidence="7">
    <location>
        <begin position="182"/>
        <end position="201"/>
    </location>
</feature>
<dbReference type="PANTHER" id="PTHR43163:SF6">
    <property type="entry name" value="DIPEPTIDE TRANSPORT SYSTEM PERMEASE PROTEIN DPPB-RELATED"/>
    <property type="match status" value="1"/>
</dbReference>
<evidence type="ECO:0000256" key="7">
    <source>
        <dbReference type="RuleBase" id="RU363032"/>
    </source>
</evidence>
<evidence type="ECO:0000256" key="5">
    <source>
        <dbReference type="ARBA" id="ARBA00022989"/>
    </source>
</evidence>
<dbReference type="Pfam" id="PF00528">
    <property type="entry name" value="BPD_transp_1"/>
    <property type="match status" value="1"/>
</dbReference>
<feature type="transmembrane region" description="Helical" evidence="7">
    <location>
        <begin position="236"/>
        <end position="262"/>
    </location>
</feature>
<organism evidence="9 10">
    <name type="scientific">Cryptosporangium aurantiacum</name>
    <dbReference type="NCBI Taxonomy" id="134849"/>
    <lineage>
        <taxon>Bacteria</taxon>
        <taxon>Bacillati</taxon>
        <taxon>Actinomycetota</taxon>
        <taxon>Actinomycetes</taxon>
        <taxon>Cryptosporangiales</taxon>
        <taxon>Cryptosporangiaceae</taxon>
        <taxon>Cryptosporangium</taxon>
    </lineage>
</organism>
<dbReference type="Pfam" id="PF19300">
    <property type="entry name" value="BPD_transp_1_N"/>
    <property type="match status" value="1"/>
</dbReference>
<dbReference type="PROSITE" id="PS50928">
    <property type="entry name" value="ABC_TM1"/>
    <property type="match status" value="1"/>
</dbReference>
<name>A0A1M7K9Y1_9ACTN</name>
<sequence length="316" mass="33465">MMPFVLRRLGLLLGSLVLASVLVFLLLRLLPGDMAQVIAGTQATPEAVANLRHQLGTDRPLVTQYFDWIGGVVTGDFGRSPLSGASIGAELTEKLSVTVPLVIGAIVLAIVLAVPGGILAAALHRRRSGTVISVVSQLGIAVPTLWLGLVLAVLFAVHLRWLPAQGFPIDGWSDSSRAVRSLVLPAVTLALAEGAVLLRYVRSATLEVLHQDWLRTARAKGLTRTRALLRHGVRNAALSVVSVLGLQIATLLVGAIVVETVFNLPGAGQLLVRDVGNRDLVAVQSEVLIVSAAVLVVGFTIDVAHRLIDPRLRRAS</sequence>
<keyword evidence="10" id="KW-1185">Reference proteome</keyword>
<evidence type="ECO:0000256" key="6">
    <source>
        <dbReference type="ARBA" id="ARBA00023136"/>
    </source>
</evidence>
<accession>A0A1M7K9Y1</accession>
<keyword evidence="4 7" id="KW-0812">Transmembrane</keyword>
<feature type="transmembrane region" description="Helical" evidence="7">
    <location>
        <begin position="135"/>
        <end position="162"/>
    </location>
</feature>
<protein>
    <submittedName>
        <fullName evidence="9">Peptide/nickel transport system permease protein</fullName>
    </submittedName>
</protein>